<evidence type="ECO:0000259" key="4">
    <source>
        <dbReference type="Pfam" id="PF10447"/>
    </source>
</evidence>
<dbReference type="CDD" id="cd05791">
    <property type="entry name" value="S1_CSL4"/>
    <property type="match status" value="1"/>
</dbReference>
<dbReference type="PANTHER" id="PTHR12686:SF8">
    <property type="entry name" value="EXOSOME COMPLEX COMPONENT CSL4"/>
    <property type="match status" value="1"/>
</dbReference>
<dbReference type="GO" id="GO:0000176">
    <property type="term" value="C:nuclear exosome (RNase complex)"/>
    <property type="evidence" value="ECO:0007669"/>
    <property type="project" value="TreeGrafter"/>
</dbReference>
<dbReference type="EMBL" id="PZQS01000005">
    <property type="protein sequence ID" value="PVD30188.1"/>
    <property type="molecule type" value="Genomic_DNA"/>
</dbReference>
<dbReference type="InterPro" id="IPR039771">
    <property type="entry name" value="Csl4"/>
</dbReference>
<evidence type="ECO:0000256" key="1">
    <source>
        <dbReference type="ARBA" id="ARBA00004604"/>
    </source>
</evidence>
<keyword evidence="3" id="KW-0271">Exosome</keyword>
<dbReference type="STRING" id="400727.A0A2T7P9U3"/>
<dbReference type="AlphaFoldDB" id="A0A2T7P9U3"/>
<feature type="domain" description="Exosome complex component N-terminal" evidence="5">
    <location>
        <begin position="6"/>
        <end position="41"/>
    </location>
</feature>
<dbReference type="GO" id="GO:0003723">
    <property type="term" value="F:RNA binding"/>
    <property type="evidence" value="ECO:0007669"/>
    <property type="project" value="InterPro"/>
</dbReference>
<dbReference type="InterPro" id="IPR012340">
    <property type="entry name" value="NA-bd_OB-fold"/>
</dbReference>
<dbReference type="Gene3D" id="2.40.50.140">
    <property type="entry name" value="Nucleic acid-binding proteins"/>
    <property type="match status" value="1"/>
</dbReference>
<dbReference type="Gene3D" id="2.40.50.100">
    <property type="match status" value="1"/>
</dbReference>
<dbReference type="Proteomes" id="UP000245119">
    <property type="component" value="Linkage Group LG5"/>
</dbReference>
<dbReference type="GO" id="GO:0006396">
    <property type="term" value="P:RNA processing"/>
    <property type="evidence" value="ECO:0007669"/>
    <property type="project" value="InterPro"/>
</dbReference>
<organism evidence="6 7">
    <name type="scientific">Pomacea canaliculata</name>
    <name type="common">Golden apple snail</name>
    <dbReference type="NCBI Taxonomy" id="400727"/>
    <lineage>
        <taxon>Eukaryota</taxon>
        <taxon>Metazoa</taxon>
        <taxon>Spiralia</taxon>
        <taxon>Lophotrochozoa</taxon>
        <taxon>Mollusca</taxon>
        <taxon>Gastropoda</taxon>
        <taxon>Caenogastropoda</taxon>
        <taxon>Architaenioglossa</taxon>
        <taxon>Ampullarioidea</taxon>
        <taxon>Ampullariidae</taxon>
        <taxon>Pomacea</taxon>
    </lineage>
</organism>
<keyword evidence="7" id="KW-1185">Reference proteome</keyword>
<dbReference type="GO" id="GO:0005730">
    <property type="term" value="C:nucleolus"/>
    <property type="evidence" value="ECO:0007669"/>
    <property type="project" value="UniProtKB-SubCell"/>
</dbReference>
<dbReference type="SUPFAM" id="SSF50249">
    <property type="entry name" value="Nucleic acid-binding proteins"/>
    <property type="match status" value="1"/>
</dbReference>
<dbReference type="OMA" id="PMVPVGW"/>
<evidence type="ECO:0000313" key="7">
    <source>
        <dbReference type="Proteomes" id="UP000245119"/>
    </source>
</evidence>
<dbReference type="Pfam" id="PF10447">
    <property type="entry name" value="EXOSC1"/>
    <property type="match status" value="1"/>
</dbReference>
<evidence type="ECO:0008006" key="8">
    <source>
        <dbReference type="Google" id="ProtNLM"/>
    </source>
</evidence>
<protein>
    <recommendedName>
        <fullName evidence="8">RNA-binding domain-containing protein</fullName>
    </recommendedName>
</protein>
<accession>A0A2T7P9U3</accession>
<dbReference type="FunFam" id="2.40.50.140:FF:000198">
    <property type="entry name" value="Exosome complex component CSL4"/>
    <property type="match status" value="1"/>
</dbReference>
<comment type="caution">
    <text evidence="6">The sequence shown here is derived from an EMBL/GenBank/DDBJ whole genome shotgun (WGS) entry which is preliminary data.</text>
</comment>
<sequence length="196" mass="21617">MSASSICIPGQRIARQSEDTVGGHGTYTRHGFLYSTLAGYLKETRLSDGKKQISVVSDIHHTVVPSESAIVTAKVTSVTPRFCKCVIMSVGKTPLKEYFRGMIRKEDVRATEKDKVEMYKCFRPGDLVVARVLSIGDAQSYLLSTAENELGVVSATSEAGAIMVPVSWCKMQCPKTLAEEFRKVAKVQPQYIEYNV</sequence>
<dbReference type="Pfam" id="PF14382">
    <property type="entry name" value="ECR1_N"/>
    <property type="match status" value="1"/>
</dbReference>
<keyword evidence="2" id="KW-0963">Cytoplasm</keyword>
<feature type="domain" description="Exosome complex component CSL4 C-terminal" evidence="4">
    <location>
        <begin position="95"/>
        <end position="135"/>
    </location>
</feature>
<evidence type="ECO:0000313" key="6">
    <source>
        <dbReference type="EMBL" id="PVD30188.1"/>
    </source>
</evidence>
<evidence type="ECO:0000259" key="5">
    <source>
        <dbReference type="Pfam" id="PF14382"/>
    </source>
</evidence>
<reference evidence="6 7" key="1">
    <citation type="submission" date="2018-04" db="EMBL/GenBank/DDBJ databases">
        <title>The genome of golden apple snail Pomacea canaliculata provides insight into stress tolerance and invasive adaptation.</title>
        <authorList>
            <person name="Liu C."/>
            <person name="Liu B."/>
            <person name="Ren Y."/>
            <person name="Zhang Y."/>
            <person name="Wang H."/>
            <person name="Li S."/>
            <person name="Jiang F."/>
            <person name="Yin L."/>
            <person name="Zhang G."/>
            <person name="Qian W."/>
            <person name="Fan W."/>
        </authorList>
    </citation>
    <scope>NUCLEOTIDE SEQUENCE [LARGE SCALE GENOMIC DNA]</scope>
    <source>
        <strain evidence="6">SZHN2017</strain>
        <tissue evidence="6">Muscle</tissue>
    </source>
</reference>
<comment type="subcellular location">
    <subcellularLocation>
        <location evidence="1">Nucleus</location>
        <location evidence="1">Nucleolus</location>
    </subcellularLocation>
</comment>
<gene>
    <name evidence="6" type="ORF">C0Q70_09450</name>
</gene>
<evidence type="ECO:0000256" key="2">
    <source>
        <dbReference type="ARBA" id="ARBA00022490"/>
    </source>
</evidence>
<dbReference type="InterPro" id="IPR025721">
    <property type="entry name" value="Exosome_cplx_N_dom"/>
</dbReference>
<dbReference type="InterPro" id="IPR019495">
    <property type="entry name" value="EXOSC1_C"/>
</dbReference>
<dbReference type="SUPFAM" id="SSF110324">
    <property type="entry name" value="Ribosomal L27 protein-like"/>
    <property type="match status" value="1"/>
</dbReference>
<dbReference type="OrthoDB" id="440760at2759"/>
<proteinExistence type="predicted"/>
<evidence type="ECO:0000256" key="3">
    <source>
        <dbReference type="ARBA" id="ARBA00022835"/>
    </source>
</evidence>
<name>A0A2T7P9U3_POMCA</name>
<dbReference type="GO" id="GO:0005737">
    <property type="term" value="C:cytoplasm"/>
    <property type="evidence" value="ECO:0007669"/>
    <property type="project" value="TreeGrafter"/>
</dbReference>
<dbReference type="PANTHER" id="PTHR12686">
    <property type="entry name" value="3'-5' EXORIBONUCLEASE CSL4-RELATED"/>
    <property type="match status" value="1"/>
</dbReference>